<gene>
    <name evidence="2" type="ORF">G8C29_004789</name>
</gene>
<evidence type="ECO:0000256" key="1">
    <source>
        <dbReference type="SAM" id="SignalP"/>
    </source>
</evidence>
<sequence>MMEIKYIPVMMLLTGLAGSGVVMADTSGDLITNGSGSITFGLPVTSGTCSIAVTDNIQNFVLTSDIFVDSNKTKVIATKDTTFTLTGCNNEQINVSIKANGSTIDSTLGALGPVGNCGYSACPTIMGYRVRLSSTKDNIISGGGSLYGYNNIIPLTGGDTMRVSPDSDNCIIKATTLLYLYVLPASYDNGPWKTSYTYNFTYA</sequence>
<feature type="chain" id="PRO_5028421513" description="Type 1 fimbrial protein" evidence="1">
    <location>
        <begin position="25"/>
        <end position="203"/>
    </location>
</feature>
<name>A0A749G2N3_SALER</name>
<keyword evidence="1" id="KW-0732">Signal</keyword>
<proteinExistence type="predicted"/>
<dbReference type="EMBL" id="DAAVNH010000020">
    <property type="protein sequence ID" value="HAF5507107.1"/>
    <property type="molecule type" value="Genomic_DNA"/>
</dbReference>
<feature type="signal peptide" evidence="1">
    <location>
        <begin position="1"/>
        <end position="24"/>
    </location>
</feature>
<protein>
    <recommendedName>
        <fullName evidence="3">Type 1 fimbrial protein</fullName>
    </recommendedName>
</protein>
<evidence type="ECO:0008006" key="3">
    <source>
        <dbReference type="Google" id="ProtNLM"/>
    </source>
</evidence>
<evidence type="ECO:0000313" key="2">
    <source>
        <dbReference type="EMBL" id="HAF5507107.1"/>
    </source>
</evidence>
<dbReference type="AlphaFoldDB" id="A0A749G2N3"/>
<accession>A0A749G2N3</accession>
<comment type="caution">
    <text evidence="2">The sequence shown here is derived from an EMBL/GenBank/DDBJ whole genome shotgun (WGS) entry which is preliminary data.</text>
</comment>
<organism evidence="2">
    <name type="scientific">Salmonella enterica</name>
    <name type="common">Salmonella choleraesuis</name>
    <dbReference type="NCBI Taxonomy" id="28901"/>
    <lineage>
        <taxon>Bacteria</taxon>
        <taxon>Pseudomonadati</taxon>
        <taxon>Pseudomonadota</taxon>
        <taxon>Gammaproteobacteria</taxon>
        <taxon>Enterobacterales</taxon>
        <taxon>Enterobacteriaceae</taxon>
        <taxon>Salmonella</taxon>
    </lineage>
</organism>
<reference evidence="2" key="1">
    <citation type="journal article" date="2018" name="Genome Biol.">
        <title>SKESA: strategic k-mer extension for scrupulous assemblies.</title>
        <authorList>
            <person name="Souvorov A."/>
            <person name="Agarwala R."/>
            <person name="Lipman D.J."/>
        </authorList>
    </citation>
    <scope>NUCLEOTIDE SEQUENCE</scope>
    <source>
        <strain evidence="2">MA.GW_S01999-08</strain>
    </source>
</reference>
<reference evidence="2" key="2">
    <citation type="submission" date="2020-02" db="EMBL/GenBank/DDBJ databases">
        <authorList>
            <consortium name="NCBI Pathogen Detection Project"/>
        </authorList>
    </citation>
    <scope>NUCLEOTIDE SEQUENCE</scope>
    <source>
        <strain evidence="2">MA.GW_S01999-08</strain>
    </source>
</reference>